<proteinExistence type="predicted"/>
<gene>
    <name evidence="1" type="ORF">MPNT_50173</name>
</gene>
<dbReference type="AlphaFoldDB" id="A0A8J2FTJ7"/>
<evidence type="ECO:0000313" key="2">
    <source>
        <dbReference type="Proteomes" id="UP000663859"/>
    </source>
</evidence>
<reference evidence="1" key="1">
    <citation type="submission" date="2021-02" db="EMBL/GenBank/DDBJ databases">
        <authorList>
            <person name="Cremers G."/>
            <person name="Picone N."/>
        </authorList>
    </citation>
    <scope>NUCLEOTIDE SEQUENCE</scope>
    <source>
        <strain evidence="1">PQ17</strain>
    </source>
</reference>
<accession>A0A8J2FTJ7</accession>
<sequence>MAGRGLLRKNYWYRLCWAQLPAIPKNANAKEDPFGVTAFSLNPWPKEDWYACAVFEQSHLARQWIAFPVTVMHDHQDFRLLLPILDFASWSSVAKKPWEIMAETRSTLGLFFERD</sequence>
<name>A0A8J2FTJ7_9BACT</name>
<dbReference type="RefSeq" id="WP_174582369.1">
    <property type="nucleotide sequence ID" value="NZ_CAJNOB010000045.1"/>
</dbReference>
<dbReference type="Proteomes" id="UP000663859">
    <property type="component" value="Unassembled WGS sequence"/>
</dbReference>
<evidence type="ECO:0000313" key="1">
    <source>
        <dbReference type="EMBL" id="CAF0702734.1"/>
    </source>
</evidence>
<organism evidence="1 2">
    <name type="scientific">Candidatus Methylacidithermus pantelleriae</name>
    <dbReference type="NCBI Taxonomy" id="2744239"/>
    <lineage>
        <taxon>Bacteria</taxon>
        <taxon>Pseudomonadati</taxon>
        <taxon>Verrucomicrobiota</taxon>
        <taxon>Methylacidiphilae</taxon>
        <taxon>Methylacidiphilales</taxon>
        <taxon>Methylacidiphilaceae</taxon>
        <taxon>Candidatus Methylacidithermus</taxon>
    </lineage>
</organism>
<keyword evidence="2" id="KW-1185">Reference proteome</keyword>
<protein>
    <submittedName>
        <fullName evidence="1">Uncharacterized protein</fullName>
    </submittedName>
</protein>
<dbReference type="EMBL" id="CAJNOB010000045">
    <property type="protein sequence ID" value="CAF0702734.1"/>
    <property type="molecule type" value="Genomic_DNA"/>
</dbReference>
<comment type="caution">
    <text evidence="1">The sequence shown here is derived from an EMBL/GenBank/DDBJ whole genome shotgun (WGS) entry which is preliminary data.</text>
</comment>